<keyword evidence="8" id="KW-1185">Reference proteome</keyword>
<evidence type="ECO:0000256" key="2">
    <source>
        <dbReference type="ARBA" id="ARBA00006676"/>
    </source>
</evidence>
<dbReference type="Pfam" id="PF00962">
    <property type="entry name" value="A_deaminase"/>
    <property type="match status" value="1"/>
</dbReference>
<gene>
    <name evidence="7" type="primary">add</name>
    <name evidence="7" type="ORF">ACFO7U_13730</name>
</gene>
<dbReference type="InterPro" id="IPR006330">
    <property type="entry name" value="Ado/ade_deaminase"/>
</dbReference>
<keyword evidence="5" id="KW-0862">Zinc</keyword>
<keyword evidence="3" id="KW-0479">Metal-binding</keyword>
<accession>A0ABV9PTQ5</accession>
<feature type="domain" description="Adenosine deaminase" evidence="6">
    <location>
        <begin position="13"/>
        <end position="318"/>
    </location>
</feature>
<keyword evidence="4 7" id="KW-0378">Hydrolase</keyword>
<name>A0ABV9PTQ5_9ACTN</name>
<organism evidence="7 8">
    <name type="scientific">Dietzia aurantiaca</name>
    <dbReference type="NCBI Taxonomy" id="983873"/>
    <lineage>
        <taxon>Bacteria</taxon>
        <taxon>Bacillati</taxon>
        <taxon>Actinomycetota</taxon>
        <taxon>Actinomycetes</taxon>
        <taxon>Mycobacteriales</taxon>
        <taxon>Dietziaceae</taxon>
        <taxon>Dietzia</taxon>
    </lineage>
</organism>
<dbReference type="PANTHER" id="PTHR43114">
    <property type="entry name" value="ADENINE DEAMINASE"/>
    <property type="match status" value="1"/>
</dbReference>
<reference evidence="8" key="1">
    <citation type="journal article" date="2019" name="Int. J. Syst. Evol. Microbiol.">
        <title>The Global Catalogue of Microorganisms (GCM) 10K type strain sequencing project: providing services to taxonomists for standard genome sequencing and annotation.</title>
        <authorList>
            <consortium name="The Broad Institute Genomics Platform"/>
            <consortium name="The Broad Institute Genome Sequencing Center for Infectious Disease"/>
            <person name="Wu L."/>
            <person name="Ma J."/>
        </authorList>
    </citation>
    <scope>NUCLEOTIDE SEQUENCE [LARGE SCALE GENOMIC DNA]</scope>
    <source>
        <strain evidence="8">JCM 11882</strain>
    </source>
</reference>
<dbReference type="Proteomes" id="UP001595836">
    <property type="component" value="Unassembled WGS sequence"/>
</dbReference>
<dbReference type="EC" id="3.5.4.4" evidence="7"/>
<evidence type="ECO:0000313" key="7">
    <source>
        <dbReference type="EMBL" id="MFC4755829.1"/>
    </source>
</evidence>
<dbReference type="PROSITE" id="PS00485">
    <property type="entry name" value="A_DEAMINASE"/>
    <property type="match status" value="1"/>
</dbReference>
<dbReference type="GO" id="GO:0016787">
    <property type="term" value="F:hydrolase activity"/>
    <property type="evidence" value="ECO:0007669"/>
    <property type="project" value="UniProtKB-KW"/>
</dbReference>
<evidence type="ECO:0000259" key="6">
    <source>
        <dbReference type="Pfam" id="PF00962"/>
    </source>
</evidence>
<dbReference type="EMBL" id="JBHSHP010000054">
    <property type="protein sequence ID" value="MFC4755829.1"/>
    <property type="molecule type" value="Genomic_DNA"/>
</dbReference>
<dbReference type="InterPro" id="IPR001365">
    <property type="entry name" value="A_deaminase_dom"/>
</dbReference>
<evidence type="ECO:0000256" key="1">
    <source>
        <dbReference type="ARBA" id="ARBA00001947"/>
    </source>
</evidence>
<comment type="cofactor">
    <cofactor evidence="1">
        <name>Zn(2+)</name>
        <dbReference type="ChEBI" id="CHEBI:29105"/>
    </cofactor>
</comment>
<dbReference type="InterPro" id="IPR032466">
    <property type="entry name" value="Metal_Hydrolase"/>
</dbReference>
<dbReference type="Gene3D" id="3.20.20.140">
    <property type="entry name" value="Metal-dependent hydrolases"/>
    <property type="match status" value="1"/>
</dbReference>
<evidence type="ECO:0000256" key="5">
    <source>
        <dbReference type="ARBA" id="ARBA00022833"/>
    </source>
</evidence>
<evidence type="ECO:0000313" key="8">
    <source>
        <dbReference type="Proteomes" id="UP001595836"/>
    </source>
</evidence>
<evidence type="ECO:0000256" key="3">
    <source>
        <dbReference type="ARBA" id="ARBA00022723"/>
    </source>
</evidence>
<dbReference type="PANTHER" id="PTHR43114:SF6">
    <property type="entry name" value="ADENINE DEAMINASE"/>
    <property type="match status" value="1"/>
</dbReference>
<dbReference type="SUPFAM" id="SSF51556">
    <property type="entry name" value="Metallo-dependent hydrolases"/>
    <property type="match status" value="1"/>
</dbReference>
<proteinExistence type="inferred from homology"/>
<dbReference type="InterPro" id="IPR006650">
    <property type="entry name" value="A/AMP_deam_AS"/>
</dbReference>
<sequence>MTDPFRNHYVALPKAHLHVHLEAAMREATLRQWCSEDGIAVPPLVEFSDFTRFLDAYGVLIELLHTPERVGRLLDEVVADAAAQGVVALEYASIPEKSAAFASAEEALEFILPAAAEAGRRHGVWTGAVLSIDRGAGPDHALAGARLAARFADRGVVAVGLVNDERDSSVTAAAEAFAIARDAGLGVVPHVGELAGPEEVRAAIELGVDRIQHGVRAVEDPWVLDLLAETGTCLDVCPTSNVVLGVYPSLEQHPLPTLLEAGVRCSIGADDPLLFGVDVVDEYVRAEERMGIASARLAECARTSVEASFAPDEIKLDALARLA</sequence>
<dbReference type="RefSeq" id="WP_344995502.1">
    <property type="nucleotide sequence ID" value="NZ_BAABCD010000051.1"/>
</dbReference>
<dbReference type="NCBIfam" id="TIGR01430">
    <property type="entry name" value="aden_deam"/>
    <property type="match status" value="1"/>
</dbReference>
<protein>
    <submittedName>
        <fullName evidence="7">Adenosine deaminase</fullName>
        <ecNumber evidence="7">3.5.4.4</ecNumber>
    </submittedName>
</protein>
<comment type="caution">
    <text evidence="7">The sequence shown here is derived from an EMBL/GenBank/DDBJ whole genome shotgun (WGS) entry which is preliminary data.</text>
</comment>
<evidence type="ECO:0000256" key="4">
    <source>
        <dbReference type="ARBA" id="ARBA00022801"/>
    </source>
</evidence>
<comment type="similarity">
    <text evidence="2">Belongs to the metallo-dependent hydrolases superfamily. Adenosine and AMP deaminases family.</text>
</comment>